<name>A0ABT2AFL1_9BURK</name>
<reference evidence="1 2" key="1">
    <citation type="submission" date="2022-08" db="EMBL/GenBank/DDBJ databases">
        <title>Reclassification of Massilia species as members of the genera Telluria, Duganella, Pseudoduganella, Mokoshia gen. nov. and Zemynaea gen. nov. using orthogonal and non-orthogonal genome-based approaches.</title>
        <authorList>
            <person name="Bowman J.P."/>
        </authorList>
    </citation>
    <scope>NUCLEOTIDE SEQUENCE [LARGE SCALE GENOMIC DNA]</scope>
    <source>
        <strain evidence="1 2">JCM 31661</strain>
    </source>
</reference>
<evidence type="ECO:0000313" key="2">
    <source>
        <dbReference type="Proteomes" id="UP001206572"/>
    </source>
</evidence>
<protein>
    <submittedName>
        <fullName evidence="1">Uncharacterized protein</fullName>
    </submittedName>
</protein>
<organism evidence="1 2">
    <name type="scientific">Massilia agri</name>
    <dbReference type="NCBI Taxonomy" id="1886785"/>
    <lineage>
        <taxon>Bacteria</taxon>
        <taxon>Pseudomonadati</taxon>
        <taxon>Pseudomonadota</taxon>
        <taxon>Betaproteobacteria</taxon>
        <taxon>Burkholderiales</taxon>
        <taxon>Oxalobacteraceae</taxon>
        <taxon>Telluria group</taxon>
        <taxon>Massilia</taxon>
    </lineage>
</organism>
<dbReference type="RefSeq" id="WP_258826059.1">
    <property type="nucleotide sequence ID" value="NZ_JANUHA010000001.1"/>
</dbReference>
<gene>
    <name evidence="1" type="ORF">NX780_01280</name>
</gene>
<accession>A0ABT2AFL1</accession>
<comment type="caution">
    <text evidence="1">The sequence shown here is derived from an EMBL/GenBank/DDBJ whole genome shotgun (WGS) entry which is preliminary data.</text>
</comment>
<evidence type="ECO:0000313" key="1">
    <source>
        <dbReference type="EMBL" id="MCS0594973.1"/>
    </source>
</evidence>
<keyword evidence="2" id="KW-1185">Reference proteome</keyword>
<proteinExistence type="predicted"/>
<dbReference type="EMBL" id="JANUHA010000001">
    <property type="protein sequence ID" value="MCS0594973.1"/>
    <property type="molecule type" value="Genomic_DNA"/>
</dbReference>
<sequence length="65" mass="6764">MSTSLPVSANVASVAFGFIARLFGTKPAARSTEGADLRTLYSLSRGRDSVSPAVLRELDKHAAAA</sequence>
<dbReference type="Proteomes" id="UP001206572">
    <property type="component" value="Unassembled WGS sequence"/>
</dbReference>